<organism evidence="2 3">
    <name type="scientific">Ereboglobus luteus</name>
    <dbReference type="NCBI Taxonomy" id="1796921"/>
    <lineage>
        <taxon>Bacteria</taxon>
        <taxon>Pseudomonadati</taxon>
        <taxon>Verrucomicrobiota</taxon>
        <taxon>Opitutia</taxon>
        <taxon>Opitutales</taxon>
        <taxon>Opitutaceae</taxon>
        <taxon>Ereboglobus</taxon>
    </lineage>
</organism>
<dbReference type="InterPro" id="IPR059176">
    <property type="entry name" value="UDP-X_N"/>
</dbReference>
<dbReference type="PROSITE" id="PS51462">
    <property type="entry name" value="NUDIX"/>
    <property type="match status" value="1"/>
</dbReference>
<dbReference type="Pfam" id="PF12535">
    <property type="entry name" value="Nudix_N"/>
    <property type="match status" value="1"/>
</dbReference>
<dbReference type="InterPro" id="IPR000086">
    <property type="entry name" value="NUDIX_hydrolase_dom"/>
</dbReference>
<dbReference type="PANTHER" id="PTHR43736:SF1">
    <property type="entry name" value="DIHYDRONEOPTERIN TRIPHOSPHATE DIPHOSPHATASE"/>
    <property type="match status" value="1"/>
</dbReference>
<dbReference type="Gene3D" id="3.90.79.10">
    <property type="entry name" value="Nucleoside Triphosphate Pyrophosphohydrolase"/>
    <property type="match status" value="1"/>
</dbReference>
<feature type="domain" description="Nudix hydrolase" evidence="1">
    <location>
        <begin position="70"/>
        <end position="197"/>
    </location>
</feature>
<dbReference type="OrthoDB" id="9804442at2"/>
<name>A0A2U8E752_9BACT</name>
<dbReference type="EMBL" id="CP023004">
    <property type="protein sequence ID" value="AWI10683.1"/>
    <property type="molecule type" value="Genomic_DNA"/>
</dbReference>
<dbReference type="Gene3D" id="6.10.250.1120">
    <property type="match status" value="1"/>
</dbReference>
<dbReference type="AlphaFoldDB" id="A0A2U8E752"/>
<dbReference type="Pfam" id="PF00293">
    <property type="entry name" value="NUDIX"/>
    <property type="match status" value="1"/>
</dbReference>
<gene>
    <name evidence="2" type="ORF">CKA38_12435</name>
</gene>
<dbReference type="SUPFAM" id="SSF55811">
    <property type="entry name" value="Nudix"/>
    <property type="match status" value="1"/>
</dbReference>
<sequence length="212" mass="24025">MESHPNTRWLEWSKRLQAIAQTGLTFTQDFYDIERYKAIRQLAAEMLAEGSGMEQSAILGLLENETGYATPKVDVRGVVFRDDKLLLVREREDGKWTLPGGWADVCASPAENVVREIHEESGLLTRALKILAVFDREKHAHEPPYAFHIYKMFMLCAIVGGTETAGEETDSVGFFGEQEIPELSISRVTTAQIARMFEHHRNPDLPADFDRD</sequence>
<dbReference type="CDD" id="cd04672">
    <property type="entry name" value="NUDIX_CDP-Chase_like"/>
    <property type="match status" value="1"/>
</dbReference>
<keyword evidence="3" id="KW-1185">Reference proteome</keyword>
<protein>
    <submittedName>
        <fullName evidence="2">ADP-ribose pyrophosphatase</fullName>
    </submittedName>
</protein>
<evidence type="ECO:0000313" key="2">
    <source>
        <dbReference type="EMBL" id="AWI10683.1"/>
    </source>
</evidence>
<accession>A0A2U8E752</accession>
<dbReference type="Proteomes" id="UP000244896">
    <property type="component" value="Chromosome"/>
</dbReference>
<dbReference type="InterPro" id="IPR015797">
    <property type="entry name" value="NUDIX_hydrolase-like_dom_sf"/>
</dbReference>
<dbReference type="PANTHER" id="PTHR43736">
    <property type="entry name" value="ADP-RIBOSE PYROPHOSPHATASE"/>
    <property type="match status" value="1"/>
</dbReference>
<dbReference type="RefSeq" id="WP_108826582.1">
    <property type="nucleotide sequence ID" value="NZ_CP023004.1"/>
</dbReference>
<evidence type="ECO:0000259" key="1">
    <source>
        <dbReference type="PROSITE" id="PS51462"/>
    </source>
</evidence>
<evidence type="ECO:0000313" key="3">
    <source>
        <dbReference type="Proteomes" id="UP000244896"/>
    </source>
</evidence>
<reference evidence="2 3" key="1">
    <citation type="journal article" date="2018" name="Syst. Appl. Microbiol.">
        <title>Ereboglobus luteus gen. nov. sp. nov. from cockroach guts, and new insights into the oxygen relationship of the genera Opitutus and Didymococcus (Verrucomicrobia: Opitutaceae).</title>
        <authorList>
            <person name="Tegtmeier D."/>
            <person name="Belitz A."/>
            <person name="Radek R."/>
            <person name="Heimerl T."/>
            <person name="Brune A."/>
        </authorList>
    </citation>
    <scope>NUCLEOTIDE SEQUENCE [LARGE SCALE GENOMIC DNA]</scope>
    <source>
        <strain evidence="2 3">Ho45</strain>
    </source>
</reference>
<dbReference type="KEGG" id="elut:CKA38_12435"/>
<proteinExistence type="predicted"/>